<gene>
    <name evidence="3" type="ORF">RUM8411_04435</name>
</gene>
<proteinExistence type="inferred from homology"/>
<keyword evidence="4" id="KW-1185">Reference proteome</keyword>
<dbReference type="EMBL" id="FWFP01000019">
    <property type="protein sequence ID" value="SLN76580.1"/>
    <property type="molecule type" value="Genomic_DNA"/>
</dbReference>
<protein>
    <recommendedName>
        <fullName evidence="2">Activator of Hsp90 ATPase homologue 1/2-like C-terminal domain-containing protein</fullName>
    </recommendedName>
</protein>
<dbReference type="SUPFAM" id="SSF55961">
    <property type="entry name" value="Bet v1-like"/>
    <property type="match status" value="1"/>
</dbReference>
<dbReference type="Pfam" id="PF08327">
    <property type="entry name" value="AHSA1"/>
    <property type="match status" value="1"/>
</dbReference>
<dbReference type="OrthoDB" id="793407at2"/>
<dbReference type="AlphaFoldDB" id="A0A1X7ACQ8"/>
<dbReference type="Proteomes" id="UP000193778">
    <property type="component" value="Unassembled WGS sequence"/>
</dbReference>
<evidence type="ECO:0000256" key="1">
    <source>
        <dbReference type="ARBA" id="ARBA00006817"/>
    </source>
</evidence>
<dbReference type="InterPro" id="IPR023393">
    <property type="entry name" value="START-like_dom_sf"/>
</dbReference>
<organism evidence="3 4">
    <name type="scientific">Ruegeria meonggei</name>
    <dbReference type="NCBI Taxonomy" id="1446476"/>
    <lineage>
        <taxon>Bacteria</taxon>
        <taxon>Pseudomonadati</taxon>
        <taxon>Pseudomonadota</taxon>
        <taxon>Alphaproteobacteria</taxon>
        <taxon>Rhodobacterales</taxon>
        <taxon>Roseobacteraceae</taxon>
        <taxon>Ruegeria</taxon>
    </lineage>
</organism>
<evidence type="ECO:0000313" key="3">
    <source>
        <dbReference type="EMBL" id="SLN76580.1"/>
    </source>
</evidence>
<dbReference type="Gene3D" id="3.30.530.20">
    <property type="match status" value="1"/>
</dbReference>
<evidence type="ECO:0000313" key="4">
    <source>
        <dbReference type="Proteomes" id="UP000193778"/>
    </source>
</evidence>
<evidence type="ECO:0000259" key="2">
    <source>
        <dbReference type="Pfam" id="PF08327"/>
    </source>
</evidence>
<name>A0A1X7ACQ8_9RHOB</name>
<comment type="similarity">
    <text evidence="1">Belongs to the AHA1 family.</text>
</comment>
<feature type="domain" description="Activator of Hsp90 ATPase homologue 1/2-like C-terminal" evidence="2">
    <location>
        <begin position="13"/>
        <end position="140"/>
    </location>
</feature>
<dbReference type="InterPro" id="IPR013538">
    <property type="entry name" value="ASHA1/2-like_C"/>
</dbReference>
<sequence length="148" mass="16516">MANVIRKSATLRCSPNDAFRAFVEKVDLWWPQGHRKFEGSTLRFEARVGGRFFEDHPTDGQFVLGEVLELTPPKALRFTWHPGKLSAPTEVSVRFVADGDTTQVLIDHSEGSAAMGERWPERAALFVAGWTRVLAALDVYILSSTQGQ</sequence>
<dbReference type="RefSeq" id="WP_085824860.1">
    <property type="nucleotide sequence ID" value="NZ_FWFP01000019.1"/>
</dbReference>
<reference evidence="4" key="1">
    <citation type="submission" date="2017-03" db="EMBL/GenBank/DDBJ databases">
        <authorList>
            <person name="Rodrigo-Torres L."/>
            <person name="Arahal R.D."/>
            <person name="Lucena T."/>
        </authorList>
    </citation>
    <scope>NUCLEOTIDE SEQUENCE [LARGE SCALE GENOMIC DNA]</scope>
    <source>
        <strain evidence="4">CECT 8411</strain>
    </source>
</reference>
<accession>A0A1X7ACQ8</accession>